<feature type="signal peptide" evidence="1">
    <location>
        <begin position="1"/>
        <end position="23"/>
    </location>
</feature>
<proteinExistence type="predicted"/>
<organism evidence="2 3">
    <name type="scientific">Scytalidium lignicola</name>
    <name type="common">Hyphomycete</name>
    <dbReference type="NCBI Taxonomy" id="5539"/>
    <lineage>
        <taxon>Eukaryota</taxon>
        <taxon>Fungi</taxon>
        <taxon>Dikarya</taxon>
        <taxon>Ascomycota</taxon>
        <taxon>Pezizomycotina</taxon>
        <taxon>Leotiomycetes</taxon>
        <taxon>Leotiomycetes incertae sedis</taxon>
        <taxon>Scytalidium</taxon>
    </lineage>
</organism>
<evidence type="ECO:0000313" key="3">
    <source>
        <dbReference type="Proteomes" id="UP000258309"/>
    </source>
</evidence>
<dbReference type="EMBL" id="NCSJ02000072">
    <property type="protein sequence ID" value="RFU31603.1"/>
    <property type="molecule type" value="Genomic_DNA"/>
</dbReference>
<evidence type="ECO:0000256" key="1">
    <source>
        <dbReference type="SAM" id="SignalP"/>
    </source>
</evidence>
<dbReference type="AlphaFoldDB" id="A0A3E2HEM0"/>
<evidence type="ECO:0000313" key="2">
    <source>
        <dbReference type="EMBL" id="RFU31603.1"/>
    </source>
</evidence>
<dbReference type="Proteomes" id="UP000258309">
    <property type="component" value="Unassembled WGS sequence"/>
</dbReference>
<name>A0A3E2HEM0_SCYLI</name>
<dbReference type="OrthoDB" id="5389406at2759"/>
<protein>
    <submittedName>
        <fullName evidence="2">Uncharacterized protein</fullName>
    </submittedName>
</protein>
<comment type="caution">
    <text evidence="2">The sequence shown here is derived from an EMBL/GenBank/DDBJ whole genome shotgun (WGS) entry which is preliminary data.</text>
</comment>
<feature type="non-terminal residue" evidence="2">
    <location>
        <position position="1"/>
    </location>
</feature>
<keyword evidence="3" id="KW-1185">Reference proteome</keyword>
<accession>A0A3E2HEM0</accession>
<reference evidence="2 3" key="1">
    <citation type="submission" date="2018-05" db="EMBL/GenBank/DDBJ databases">
        <title>Draft genome sequence of Scytalidium lignicola DSM 105466, a ubiquitous saprotrophic fungus.</title>
        <authorList>
            <person name="Buettner E."/>
            <person name="Gebauer A.M."/>
            <person name="Hofrichter M."/>
            <person name="Liers C."/>
            <person name="Kellner H."/>
        </authorList>
    </citation>
    <scope>NUCLEOTIDE SEQUENCE [LARGE SCALE GENOMIC DNA]</scope>
    <source>
        <strain evidence="2 3">DSM 105466</strain>
    </source>
</reference>
<keyword evidence="1" id="KW-0732">Signal</keyword>
<gene>
    <name evidence="2" type="ORF">B7463_g4732</name>
</gene>
<feature type="non-terminal residue" evidence="2">
    <location>
        <position position="137"/>
    </location>
</feature>
<feature type="chain" id="PRO_5017743037" evidence="1">
    <location>
        <begin position="24"/>
        <end position="137"/>
    </location>
</feature>
<sequence length="137" mass="14533">MAPSRFFSTVLLGLGLIAPTCLGAAIEIRDTDHVNYYSDPRCKNWIGQWDSAGSIMDNAVYNVGGQFVGSVMVLPSDKFDSLKVDGKGIVAGGQCAGDQESPILIDANGYPCYLIQKNVNKVELFSGIPGCAIIPSS</sequence>